<evidence type="ECO:0000259" key="1">
    <source>
        <dbReference type="Pfam" id="PF23343"/>
    </source>
</evidence>
<dbReference type="Proteomes" id="UP001055437">
    <property type="component" value="Chromosome"/>
</dbReference>
<dbReference type="KEGG" id="csep:CP523_15235"/>
<reference evidence="3" key="2">
    <citation type="submission" date="2022-06" db="EMBL/GenBank/DDBJ databases">
        <authorList>
            <person name="Holder M.E."/>
            <person name="Ajami N.J."/>
            <person name="Petrosino J.F."/>
        </authorList>
    </citation>
    <scope>NUCLEOTIDE SEQUENCE</scope>
    <source>
        <strain evidence="3">RMA 8861</strain>
    </source>
</reference>
<evidence type="ECO:0000313" key="4">
    <source>
        <dbReference type="Proteomes" id="UP000280586"/>
    </source>
</evidence>
<dbReference type="InterPro" id="IPR056906">
    <property type="entry name" value="ORF2/G2P_dom"/>
</dbReference>
<name>A0A9N7JPB8_CLOSE</name>
<dbReference type="RefSeq" id="WP_066678560.1">
    <property type="nucleotide sequence ID" value="NZ_CABMIZ010000046.1"/>
</dbReference>
<feature type="domain" description="Replication-associated protein ORF2/G2P" evidence="1">
    <location>
        <begin position="88"/>
        <end position="178"/>
    </location>
</feature>
<organism evidence="2 4">
    <name type="scientific">Clostridium septicum</name>
    <dbReference type="NCBI Taxonomy" id="1504"/>
    <lineage>
        <taxon>Bacteria</taxon>
        <taxon>Bacillati</taxon>
        <taxon>Bacillota</taxon>
        <taxon>Clostridia</taxon>
        <taxon>Eubacteriales</taxon>
        <taxon>Clostridiaceae</taxon>
        <taxon>Clostridium</taxon>
    </lineage>
</organism>
<sequence>MFYRQKVYKLIKKMNVKTKESQEVLDISMFPITMFEKKKSRKRKKRESRVVQKNLNDKNAKKYFYRKVQCNFDTSDYIWCISYDKKPKNDEEANRDFENLIRRINNYRKKKGLERTRYMAVKEGGEGTKKRIHYHIIIDGDIDRNTLESFWKKGYSNTRTLRAREDGFKDLTQYMTKEGNSKKRWKCSRGNLVEPQAMINDNRFSRKKMREMLTQHPSREEIEALYPGYTLTDYSIKYNEENGGVYMNILMRRTVKNYLDKRRKRSD</sequence>
<dbReference type="AlphaFoldDB" id="A0A9N7JPB8"/>
<evidence type="ECO:0000313" key="2">
    <source>
        <dbReference type="EMBL" id="AYE35675.1"/>
    </source>
</evidence>
<evidence type="ECO:0000313" key="5">
    <source>
        <dbReference type="Proteomes" id="UP001055437"/>
    </source>
</evidence>
<accession>A0A9N7JPB8</accession>
<dbReference type="EMBL" id="CP099799">
    <property type="protein sequence ID" value="USS02287.1"/>
    <property type="molecule type" value="Genomic_DNA"/>
</dbReference>
<gene>
    <name evidence="2" type="ORF">CP523_15235</name>
    <name evidence="3" type="ORF">NH397_07705</name>
</gene>
<proteinExistence type="predicted"/>
<dbReference type="OrthoDB" id="1733540at2"/>
<dbReference type="EMBL" id="CP023671">
    <property type="protein sequence ID" value="AYE35675.1"/>
    <property type="molecule type" value="Genomic_DNA"/>
</dbReference>
<dbReference type="Pfam" id="PF23343">
    <property type="entry name" value="REP_ORF2-G2P"/>
    <property type="match status" value="1"/>
</dbReference>
<dbReference type="GeneID" id="303562043"/>
<evidence type="ECO:0000313" key="3">
    <source>
        <dbReference type="EMBL" id="USS02287.1"/>
    </source>
</evidence>
<reference evidence="2 4" key="1">
    <citation type="submission" date="2017-09" db="EMBL/GenBank/DDBJ databases">
        <authorList>
            <person name="Thomas P."/>
            <person name="Seyboldt C."/>
        </authorList>
    </citation>
    <scope>NUCLEOTIDE SEQUENCE [LARGE SCALE GENOMIC DNA]</scope>
    <source>
        <strain evidence="2 4">DSM 7534</strain>
    </source>
</reference>
<dbReference type="Proteomes" id="UP000280586">
    <property type="component" value="Chromosome"/>
</dbReference>
<keyword evidence="5" id="KW-1185">Reference proteome</keyword>
<protein>
    <recommendedName>
        <fullName evidence="1">Replication-associated protein ORF2/G2P domain-containing protein</fullName>
    </recommendedName>
</protein>